<evidence type="ECO:0000313" key="11">
    <source>
        <dbReference type="RefSeq" id="XP_039115069.1"/>
    </source>
</evidence>
<gene>
    <name evidence="11" type="primary">LOC120250326</name>
</gene>
<comment type="subcellular location">
    <subcellularLocation>
        <location evidence="2">Nucleus</location>
    </subcellularLocation>
</comment>
<proteinExistence type="inferred from homology"/>
<dbReference type="InterPro" id="IPR045249">
    <property type="entry name" value="HARBI1-like"/>
</dbReference>
<evidence type="ECO:0000259" key="8">
    <source>
        <dbReference type="Pfam" id="PF12776"/>
    </source>
</evidence>
<dbReference type="GO" id="GO:0004518">
    <property type="term" value="F:nuclease activity"/>
    <property type="evidence" value="ECO:0007669"/>
    <property type="project" value="UniProtKB-KW"/>
</dbReference>
<sequence>MRETVSRYFNHVLFAIGELQHEFVRPPSTRTPPYIATRNTLYPYFKDCIGALDGTHIHASVPVSEVAAFRGRKPYPTQNVLAAVDFDLRFTFVLAGWEGSAHDSLVLRDALERPNGLKVPEGKYYLVDAGYATRPGFIPPYRGVRYHLKEFGSRTPANPKELFNLRHSSARTSIERAFGSLKNRFKVLASRPFFPFKTQAELVLACCTLHNYILNGGEDDFIPSEEDWIPHRSSQTTFREQREEAQEWAIRRDQIAAEMWANKMEGDSAFEGSQTASITKSRLRASGNKRWTLTESRYFIRFMASQVEQGLKVDKGFKPQAIHAAVRAMNDTFGVTVTEANVSNHLRTIRRRWVRIKKLKEMSGMGWDDNLKMIVMGEAEYIEYIKVHTQDEPYLNKPIEDYDLLEAICGNDQATGHRAIPSGSRIGAQMDYNTEPEAFPQAQHFDNMSFEEAYGYVR</sequence>
<dbReference type="GO" id="GO:0016787">
    <property type="term" value="F:hydrolase activity"/>
    <property type="evidence" value="ECO:0007669"/>
    <property type="project" value="UniProtKB-KW"/>
</dbReference>
<evidence type="ECO:0000256" key="1">
    <source>
        <dbReference type="ARBA" id="ARBA00001968"/>
    </source>
</evidence>
<evidence type="ECO:0000256" key="2">
    <source>
        <dbReference type="ARBA" id="ARBA00004123"/>
    </source>
</evidence>
<comment type="cofactor">
    <cofactor evidence="1">
        <name>a divalent metal cation</name>
        <dbReference type="ChEBI" id="CHEBI:60240"/>
    </cofactor>
</comment>
<feature type="domain" description="DDE Tnp4" evidence="9">
    <location>
        <begin position="52"/>
        <end position="211"/>
    </location>
</feature>
<feature type="domain" description="Myb/SANT-like" evidence="8">
    <location>
        <begin position="290"/>
        <end position="376"/>
    </location>
</feature>
<dbReference type="GO" id="GO:0005634">
    <property type="term" value="C:nucleus"/>
    <property type="evidence" value="ECO:0007669"/>
    <property type="project" value="UniProtKB-SubCell"/>
</dbReference>
<evidence type="ECO:0000256" key="5">
    <source>
        <dbReference type="ARBA" id="ARBA00022723"/>
    </source>
</evidence>
<dbReference type="InterPro" id="IPR027806">
    <property type="entry name" value="HARBI1_dom"/>
</dbReference>
<dbReference type="Pfam" id="PF12776">
    <property type="entry name" value="Myb_DNA-bind_3"/>
    <property type="match status" value="1"/>
</dbReference>
<name>A0AB40AJZ2_DIOCR</name>
<protein>
    <submittedName>
        <fullName evidence="11">Uncharacterized protein LOC120250326</fullName>
    </submittedName>
</protein>
<evidence type="ECO:0000313" key="10">
    <source>
        <dbReference type="Proteomes" id="UP001515500"/>
    </source>
</evidence>
<evidence type="ECO:0000259" key="9">
    <source>
        <dbReference type="Pfam" id="PF13359"/>
    </source>
</evidence>
<dbReference type="GO" id="GO:0046872">
    <property type="term" value="F:metal ion binding"/>
    <property type="evidence" value="ECO:0007669"/>
    <property type="project" value="UniProtKB-KW"/>
</dbReference>
<keyword evidence="4" id="KW-0540">Nuclease</keyword>
<dbReference type="InterPro" id="IPR024752">
    <property type="entry name" value="Myb/SANT-like_dom"/>
</dbReference>
<dbReference type="PANTHER" id="PTHR22930:SF259">
    <property type="entry name" value="OS08G0106900 PROTEIN"/>
    <property type="match status" value="1"/>
</dbReference>
<dbReference type="GeneID" id="120250326"/>
<keyword evidence="10" id="KW-1185">Reference proteome</keyword>
<evidence type="ECO:0000256" key="4">
    <source>
        <dbReference type="ARBA" id="ARBA00022722"/>
    </source>
</evidence>
<evidence type="ECO:0000256" key="6">
    <source>
        <dbReference type="ARBA" id="ARBA00022801"/>
    </source>
</evidence>
<dbReference type="PANTHER" id="PTHR22930">
    <property type="match status" value="1"/>
</dbReference>
<reference evidence="11" key="1">
    <citation type="submission" date="2025-08" db="UniProtKB">
        <authorList>
            <consortium name="RefSeq"/>
        </authorList>
    </citation>
    <scope>IDENTIFICATION</scope>
</reference>
<dbReference type="AlphaFoldDB" id="A0AB40AJZ2"/>
<organism evidence="10 11">
    <name type="scientific">Dioscorea cayennensis subsp. rotundata</name>
    <name type="common">White Guinea yam</name>
    <name type="synonym">Dioscorea rotundata</name>
    <dbReference type="NCBI Taxonomy" id="55577"/>
    <lineage>
        <taxon>Eukaryota</taxon>
        <taxon>Viridiplantae</taxon>
        <taxon>Streptophyta</taxon>
        <taxon>Embryophyta</taxon>
        <taxon>Tracheophyta</taxon>
        <taxon>Spermatophyta</taxon>
        <taxon>Magnoliopsida</taxon>
        <taxon>Liliopsida</taxon>
        <taxon>Dioscoreales</taxon>
        <taxon>Dioscoreaceae</taxon>
        <taxon>Dioscorea</taxon>
    </lineage>
</organism>
<dbReference type="RefSeq" id="XP_039115069.1">
    <property type="nucleotide sequence ID" value="XM_039259135.1"/>
</dbReference>
<keyword evidence="6" id="KW-0378">Hydrolase</keyword>
<accession>A0AB40AJZ2</accession>
<keyword evidence="5" id="KW-0479">Metal-binding</keyword>
<evidence type="ECO:0000256" key="7">
    <source>
        <dbReference type="ARBA" id="ARBA00023242"/>
    </source>
</evidence>
<comment type="similarity">
    <text evidence="3">Belongs to the HARBI1 family.</text>
</comment>
<evidence type="ECO:0000256" key="3">
    <source>
        <dbReference type="ARBA" id="ARBA00006958"/>
    </source>
</evidence>
<dbReference type="Proteomes" id="UP001515500">
    <property type="component" value="Chromosome 3"/>
</dbReference>
<keyword evidence="7" id="KW-0539">Nucleus</keyword>
<dbReference type="Pfam" id="PF13359">
    <property type="entry name" value="DDE_Tnp_4"/>
    <property type="match status" value="1"/>
</dbReference>